<dbReference type="SMART" id="SM00066">
    <property type="entry name" value="GAL4"/>
    <property type="match status" value="1"/>
</dbReference>
<organism evidence="10 11">
    <name type="scientific">Calocera cornea HHB12733</name>
    <dbReference type="NCBI Taxonomy" id="1353952"/>
    <lineage>
        <taxon>Eukaryota</taxon>
        <taxon>Fungi</taxon>
        <taxon>Dikarya</taxon>
        <taxon>Basidiomycota</taxon>
        <taxon>Agaricomycotina</taxon>
        <taxon>Dacrymycetes</taxon>
        <taxon>Dacrymycetales</taxon>
        <taxon>Dacrymycetaceae</taxon>
        <taxon>Calocera</taxon>
    </lineage>
</organism>
<keyword evidence="4" id="KW-0805">Transcription regulation</keyword>
<dbReference type="OrthoDB" id="2154091at2759"/>
<protein>
    <recommendedName>
        <fullName evidence="9">Zn(2)-C6 fungal-type domain-containing protein</fullName>
    </recommendedName>
</protein>
<dbReference type="GO" id="GO:0006351">
    <property type="term" value="P:DNA-templated transcription"/>
    <property type="evidence" value="ECO:0007669"/>
    <property type="project" value="InterPro"/>
</dbReference>
<dbReference type="STRING" id="1353952.A0A165K3D7"/>
<keyword evidence="6" id="KW-0804">Transcription</keyword>
<dbReference type="PROSITE" id="PS00463">
    <property type="entry name" value="ZN2_CY6_FUNGAL_1"/>
    <property type="match status" value="1"/>
</dbReference>
<dbReference type="GO" id="GO:0003677">
    <property type="term" value="F:DNA binding"/>
    <property type="evidence" value="ECO:0007669"/>
    <property type="project" value="UniProtKB-KW"/>
</dbReference>
<dbReference type="FunCoup" id="A0A165K3D7">
    <property type="interactions" value="13"/>
</dbReference>
<evidence type="ECO:0000256" key="1">
    <source>
        <dbReference type="ARBA" id="ARBA00004123"/>
    </source>
</evidence>
<dbReference type="CDD" id="cd12148">
    <property type="entry name" value="fungal_TF_MHR"/>
    <property type="match status" value="1"/>
</dbReference>
<keyword evidence="11" id="KW-1185">Reference proteome</keyword>
<dbReference type="AlphaFoldDB" id="A0A165K3D7"/>
<dbReference type="PROSITE" id="PS50048">
    <property type="entry name" value="ZN2_CY6_FUNGAL_2"/>
    <property type="match status" value="1"/>
</dbReference>
<dbReference type="Pfam" id="PF04082">
    <property type="entry name" value="Fungal_trans"/>
    <property type="match status" value="1"/>
</dbReference>
<evidence type="ECO:0000256" key="3">
    <source>
        <dbReference type="ARBA" id="ARBA00022833"/>
    </source>
</evidence>
<feature type="compositionally biased region" description="Low complexity" evidence="8">
    <location>
        <begin position="229"/>
        <end position="240"/>
    </location>
</feature>
<dbReference type="InterPro" id="IPR036864">
    <property type="entry name" value="Zn2-C6_fun-type_DNA-bd_sf"/>
</dbReference>
<gene>
    <name evidence="10" type="ORF">CALCODRAFT_478922</name>
</gene>
<evidence type="ECO:0000256" key="6">
    <source>
        <dbReference type="ARBA" id="ARBA00023163"/>
    </source>
</evidence>
<keyword evidence="5" id="KW-0238">DNA-binding</keyword>
<dbReference type="InterPro" id="IPR001138">
    <property type="entry name" value="Zn2Cys6_DnaBD"/>
</dbReference>
<dbReference type="InterPro" id="IPR007219">
    <property type="entry name" value="XnlR_reg_dom"/>
</dbReference>
<evidence type="ECO:0000256" key="5">
    <source>
        <dbReference type="ARBA" id="ARBA00023125"/>
    </source>
</evidence>
<keyword evidence="7" id="KW-0539">Nucleus</keyword>
<evidence type="ECO:0000313" key="11">
    <source>
        <dbReference type="Proteomes" id="UP000076842"/>
    </source>
</evidence>
<dbReference type="Gene3D" id="4.10.240.10">
    <property type="entry name" value="Zn(2)-C6 fungal-type DNA-binding domain"/>
    <property type="match status" value="1"/>
</dbReference>
<dbReference type="GO" id="GO:0000981">
    <property type="term" value="F:DNA-binding transcription factor activity, RNA polymerase II-specific"/>
    <property type="evidence" value="ECO:0007669"/>
    <property type="project" value="InterPro"/>
</dbReference>
<evidence type="ECO:0000256" key="2">
    <source>
        <dbReference type="ARBA" id="ARBA00022723"/>
    </source>
</evidence>
<dbReference type="PANTHER" id="PTHR31313">
    <property type="entry name" value="TY1 ENHANCER ACTIVATOR"/>
    <property type="match status" value="1"/>
</dbReference>
<feature type="region of interest" description="Disordered" evidence="8">
    <location>
        <begin position="210"/>
        <end position="240"/>
    </location>
</feature>
<dbReference type="EMBL" id="KV423915">
    <property type="protein sequence ID" value="KZT62618.1"/>
    <property type="molecule type" value="Genomic_DNA"/>
</dbReference>
<accession>A0A165K3D7</accession>
<dbReference type="Proteomes" id="UP000076842">
    <property type="component" value="Unassembled WGS sequence"/>
</dbReference>
<evidence type="ECO:0000256" key="4">
    <source>
        <dbReference type="ARBA" id="ARBA00023015"/>
    </source>
</evidence>
<keyword evidence="2" id="KW-0479">Metal-binding</keyword>
<proteinExistence type="predicted"/>
<dbReference type="GO" id="GO:0005634">
    <property type="term" value="C:nucleus"/>
    <property type="evidence" value="ECO:0007669"/>
    <property type="project" value="UniProtKB-SubCell"/>
</dbReference>
<keyword evidence="3" id="KW-0862">Zinc</keyword>
<evidence type="ECO:0000256" key="8">
    <source>
        <dbReference type="SAM" id="MobiDB-lite"/>
    </source>
</evidence>
<dbReference type="CDD" id="cd00067">
    <property type="entry name" value="GAL4"/>
    <property type="match status" value="1"/>
</dbReference>
<comment type="subcellular location">
    <subcellularLocation>
        <location evidence="1">Nucleus</location>
    </subcellularLocation>
</comment>
<reference evidence="10 11" key="1">
    <citation type="journal article" date="2016" name="Mol. Biol. Evol.">
        <title>Comparative Genomics of Early-Diverging Mushroom-Forming Fungi Provides Insights into the Origins of Lignocellulose Decay Capabilities.</title>
        <authorList>
            <person name="Nagy L.G."/>
            <person name="Riley R."/>
            <person name="Tritt A."/>
            <person name="Adam C."/>
            <person name="Daum C."/>
            <person name="Floudas D."/>
            <person name="Sun H."/>
            <person name="Yadav J.S."/>
            <person name="Pangilinan J."/>
            <person name="Larsson K.H."/>
            <person name="Matsuura K."/>
            <person name="Barry K."/>
            <person name="Labutti K."/>
            <person name="Kuo R."/>
            <person name="Ohm R.A."/>
            <person name="Bhattacharya S.S."/>
            <person name="Shirouzu T."/>
            <person name="Yoshinaga Y."/>
            <person name="Martin F.M."/>
            <person name="Grigoriev I.V."/>
            <person name="Hibbett D.S."/>
        </authorList>
    </citation>
    <scope>NUCLEOTIDE SEQUENCE [LARGE SCALE GENOMIC DNA]</scope>
    <source>
        <strain evidence="10 11">HHB12733</strain>
    </source>
</reference>
<feature type="compositionally biased region" description="Polar residues" evidence="8">
    <location>
        <begin position="126"/>
        <end position="138"/>
    </location>
</feature>
<dbReference type="SUPFAM" id="SSF57701">
    <property type="entry name" value="Zn2/Cys6 DNA-binding domain"/>
    <property type="match status" value="1"/>
</dbReference>
<name>A0A165K3D7_9BASI</name>
<evidence type="ECO:0000256" key="7">
    <source>
        <dbReference type="ARBA" id="ARBA00023242"/>
    </source>
</evidence>
<dbReference type="GO" id="GO:0008270">
    <property type="term" value="F:zinc ion binding"/>
    <property type="evidence" value="ECO:0007669"/>
    <property type="project" value="InterPro"/>
</dbReference>
<dbReference type="SMART" id="SM00906">
    <property type="entry name" value="Fungal_trans"/>
    <property type="match status" value="1"/>
</dbReference>
<sequence length="947" mass="105470">MVISSYFLDELDDRMDGDESQIGRKASHVTKACNACKKRKAKCDRQRPSCGPCQLRREKCEFTEGDRRHHPDRQFVDSLEQRNKALENWNKELDGRLESLVKFIKRMGLEVPPLANASPKPEQDVSKGSSPRVSTESVSPEPEVMLASLSPIMANLSVGPHPEGTEALLHDAQPKLICDERGNHSMYGATSAMQHLPSSMFSEELVIQDAATAPPSPRSKSNSPTLVHGSEPSSSGGVPSGYDHLRHLPCHLHLTLGEHEEMLHTLFRVLPAHMKLNSTQFLRSMRSTLAFPTSRLAGRSPSYPFPTIPRDRLIQPDSGYPFPPMPNPSMPYLSAMQDSLGFGPQARLTNPGMPTEMPADMFTPHALVNRQEFDAVFAAAAEPLLPPQITAHYSPTLHNATLSVALAYSANPENREPDQRREVAQMAKANLETELSLPSVTGVRALAYLASFHAGMSDHALGWQYFGMAIRMAQALGLNLDCTSLVESGDISETLQRGRNTLFWSIYIQDKYWSLWFGRTVALPEGSFNIPTPEPCPAIDLLPMNPGEGVDETTEIGCQPAFLSSTFVQTCKLMLIASKILSNIYGTKKTVDMNVVSRLRLELDDWHNKLPPALHYSTTTLSASIPHILTLQMTFNWLIILLDRPFYRSVTQPLHQEPAVKRCDAALRRIVRLFRSWHDSHGLRLCTPEHSAIIFTAGATFLLSAVQFKPLSEKKRKEGLDGVKFCARLLKEMGTVWPAAKEKAGILFRLQKKFSATVDAADNGMPVDIQRGHSVDTLDINIKDDPEWADLALDLGDENAVPQFVIDTTHFEQSRTYTDTGYSLELHVPSPITPGLERAASAERCNPTLGADFFLTTLYQFMENYETAPQQPRYQAPILNETAGAEQLVLDDFMYDTSDQLVDHIKCEDHLDEDLEDGPLYEGWSSEYINFDALTSSDNCELMALSR</sequence>
<dbReference type="PANTHER" id="PTHR31313:SF81">
    <property type="entry name" value="TY1 ENHANCER ACTIVATOR"/>
    <property type="match status" value="1"/>
</dbReference>
<feature type="domain" description="Zn(2)-C6 fungal-type" evidence="9">
    <location>
        <begin position="32"/>
        <end position="62"/>
    </location>
</feature>
<feature type="region of interest" description="Disordered" evidence="8">
    <location>
        <begin position="112"/>
        <end position="142"/>
    </location>
</feature>
<dbReference type="InParanoid" id="A0A165K3D7"/>
<dbReference type="InterPro" id="IPR051615">
    <property type="entry name" value="Transcr_Regulatory_Elem"/>
</dbReference>
<evidence type="ECO:0000313" key="10">
    <source>
        <dbReference type="EMBL" id="KZT62618.1"/>
    </source>
</evidence>
<evidence type="ECO:0000259" key="9">
    <source>
        <dbReference type="PROSITE" id="PS50048"/>
    </source>
</evidence>
<dbReference type="Pfam" id="PF00172">
    <property type="entry name" value="Zn_clus"/>
    <property type="match status" value="1"/>
</dbReference>